<dbReference type="KEGG" id="rsn:RSPO_c01557"/>
<evidence type="ECO:0008006" key="4">
    <source>
        <dbReference type="Google" id="ProtNLM"/>
    </source>
</evidence>
<dbReference type="AlphaFoldDB" id="F6G0L2"/>
<organism evidence="2 3">
    <name type="scientific">Ralstonia solanacearum (strain Po82)</name>
    <dbReference type="NCBI Taxonomy" id="1031711"/>
    <lineage>
        <taxon>Bacteria</taxon>
        <taxon>Pseudomonadati</taxon>
        <taxon>Pseudomonadota</taxon>
        <taxon>Betaproteobacteria</taxon>
        <taxon>Burkholderiales</taxon>
        <taxon>Burkholderiaceae</taxon>
        <taxon>Ralstonia</taxon>
        <taxon>Ralstonia solanacearum species complex</taxon>
    </lineage>
</organism>
<evidence type="ECO:0000313" key="2">
    <source>
        <dbReference type="EMBL" id="AEG68857.1"/>
    </source>
</evidence>
<protein>
    <recommendedName>
        <fullName evidence="4">Phasin domain-containing protein</fullName>
    </recommendedName>
</protein>
<reference evidence="2 3" key="1">
    <citation type="journal article" date="2011" name="J. Bacteriol.">
        <title>Complete genome sequence of the plant pathogen Ralstonia solanacearum strain Po82.</title>
        <authorList>
            <person name="Xu J."/>
            <person name="Zheng H.J."/>
            <person name="Liu L."/>
            <person name="Pan Z.C."/>
            <person name="Prior P."/>
            <person name="Tang B."/>
            <person name="Xu J.S."/>
            <person name="Zhang H."/>
            <person name="Tian Q."/>
            <person name="Zhang L.Q."/>
            <person name="Feng J."/>
        </authorList>
    </citation>
    <scope>NUCLEOTIDE SEQUENCE [LARGE SCALE GENOMIC DNA]</scope>
    <source>
        <strain evidence="2 3">Po82</strain>
    </source>
</reference>
<dbReference type="HOGENOM" id="CLU_1685150_0_0_4"/>
<sequence length="159" mass="17551">MEPRIDIPLEIFRTQLQTALHTLTTLQESQERMLKVTLKSVEDAEQRSLEACASASEAKTWPEMAALPTSLLQCRIEQNTKMFQTMLGLMTEQHAALLQEAHTCADAWRTLAANWGSEPLMAPMRTLFDTLGETQPEPPVRTPGTPASAKKSEATVSAA</sequence>
<dbReference type="EMBL" id="CP002819">
    <property type="protein sequence ID" value="AEG68857.1"/>
    <property type="molecule type" value="Genomic_DNA"/>
</dbReference>
<gene>
    <name evidence="2" type="ordered locus">RSPO_c01557</name>
</gene>
<dbReference type="PATRIC" id="fig|1031711.3.peg.1515"/>
<dbReference type="GeneID" id="61361368"/>
<dbReference type="Proteomes" id="UP000007953">
    <property type="component" value="Chromosome"/>
</dbReference>
<feature type="region of interest" description="Disordered" evidence="1">
    <location>
        <begin position="130"/>
        <end position="159"/>
    </location>
</feature>
<dbReference type="eggNOG" id="ENOG5033T58">
    <property type="taxonomic scope" value="Bacteria"/>
</dbReference>
<accession>F6G0L2</accession>
<proteinExistence type="predicted"/>
<dbReference type="RefSeq" id="WP_014616807.1">
    <property type="nucleotide sequence ID" value="NC_017574.1"/>
</dbReference>
<name>F6G0L2_RALS8</name>
<evidence type="ECO:0000256" key="1">
    <source>
        <dbReference type="SAM" id="MobiDB-lite"/>
    </source>
</evidence>
<evidence type="ECO:0000313" key="3">
    <source>
        <dbReference type="Proteomes" id="UP000007953"/>
    </source>
</evidence>